<keyword evidence="2" id="KW-0479">Metal-binding</keyword>
<evidence type="ECO:0000256" key="3">
    <source>
        <dbReference type="ARBA" id="ARBA00022833"/>
    </source>
</evidence>
<dbReference type="GO" id="GO:0046872">
    <property type="term" value="F:metal ion binding"/>
    <property type="evidence" value="ECO:0007669"/>
    <property type="project" value="UniProtKB-KW"/>
</dbReference>
<gene>
    <name evidence="5" type="ORF">L228DRAFT_269977</name>
</gene>
<evidence type="ECO:0000313" key="6">
    <source>
        <dbReference type="Proteomes" id="UP000076632"/>
    </source>
</evidence>
<evidence type="ECO:0000256" key="1">
    <source>
        <dbReference type="ARBA" id="ARBA00005495"/>
    </source>
</evidence>
<dbReference type="PANTHER" id="PTHR28620">
    <property type="entry name" value="CENTROMERE PROTEIN V"/>
    <property type="match status" value="1"/>
</dbReference>
<protein>
    <recommendedName>
        <fullName evidence="4">CENP-V/GFA domain-containing protein</fullName>
    </recommendedName>
</protein>
<feature type="domain" description="CENP-V/GFA" evidence="4">
    <location>
        <begin position="14"/>
        <end position="128"/>
    </location>
</feature>
<dbReference type="Gene3D" id="2.170.150.70">
    <property type="match status" value="1"/>
</dbReference>
<dbReference type="AlphaFoldDB" id="A0A165F821"/>
<comment type="similarity">
    <text evidence="1">Belongs to the Gfa family.</text>
</comment>
<organism evidence="5 6">
    <name type="scientific">Xylona heveae (strain CBS 132557 / TC161)</name>
    <dbReference type="NCBI Taxonomy" id="1328760"/>
    <lineage>
        <taxon>Eukaryota</taxon>
        <taxon>Fungi</taxon>
        <taxon>Dikarya</taxon>
        <taxon>Ascomycota</taxon>
        <taxon>Pezizomycotina</taxon>
        <taxon>Xylonomycetes</taxon>
        <taxon>Xylonales</taxon>
        <taxon>Xylonaceae</taxon>
        <taxon>Xylona</taxon>
    </lineage>
</organism>
<dbReference type="PROSITE" id="PS51891">
    <property type="entry name" value="CENP_V_GFA"/>
    <property type="match status" value="1"/>
</dbReference>
<reference evidence="5 6" key="1">
    <citation type="journal article" date="2016" name="Fungal Biol.">
        <title>The genome of Xylona heveae provides a window into fungal endophytism.</title>
        <authorList>
            <person name="Gazis R."/>
            <person name="Kuo A."/>
            <person name="Riley R."/>
            <person name="LaButti K."/>
            <person name="Lipzen A."/>
            <person name="Lin J."/>
            <person name="Amirebrahimi M."/>
            <person name="Hesse C.N."/>
            <person name="Spatafora J.W."/>
            <person name="Henrissat B."/>
            <person name="Hainaut M."/>
            <person name="Grigoriev I.V."/>
            <person name="Hibbett D.S."/>
        </authorList>
    </citation>
    <scope>NUCLEOTIDE SEQUENCE [LARGE SCALE GENOMIC DNA]</scope>
    <source>
        <strain evidence="5 6">TC161</strain>
    </source>
</reference>
<dbReference type="OMA" id="VTWHNDS"/>
<accession>A0A165F821</accession>
<dbReference type="EMBL" id="KV407462">
    <property type="protein sequence ID" value="KZF20683.1"/>
    <property type="molecule type" value="Genomic_DNA"/>
</dbReference>
<dbReference type="STRING" id="1328760.A0A165F821"/>
<dbReference type="GO" id="GO:0016846">
    <property type="term" value="F:carbon-sulfur lyase activity"/>
    <property type="evidence" value="ECO:0007669"/>
    <property type="project" value="InterPro"/>
</dbReference>
<dbReference type="InterPro" id="IPR011057">
    <property type="entry name" value="Mss4-like_sf"/>
</dbReference>
<proteinExistence type="inferred from homology"/>
<keyword evidence="3" id="KW-0862">Zinc</keyword>
<evidence type="ECO:0000313" key="5">
    <source>
        <dbReference type="EMBL" id="KZF20683.1"/>
    </source>
</evidence>
<dbReference type="PANTHER" id="PTHR28620:SF1">
    <property type="entry name" value="CENP-V_GFA DOMAIN-CONTAINING PROTEIN"/>
    <property type="match status" value="1"/>
</dbReference>
<dbReference type="InterPro" id="IPR006913">
    <property type="entry name" value="CENP-V/GFA"/>
</dbReference>
<evidence type="ECO:0000256" key="2">
    <source>
        <dbReference type="ARBA" id="ARBA00022723"/>
    </source>
</evidence>
<dbReference type="OrthoDB" id="2993351at2759"/>
<dbReference type="SUPFAM" id="SSF51316">
    <property type="entry name" value="Mss4-like"/>
    <property type="match status" value="1"/>
</dbReference>
<dbReference type="InParanoid" id="A0A165F821"/>
<dbReference type="Pfam" id="PF04828">
    <property type="entry name" value="GFA"/>
    <property type="match status" value="1"/>
</dbReference>
<dbReference type="RefSeq" id="XP_018186238.1">
    <property type="nucleotide sequence ID" value="XM_018335349.1"/>
</dbReference>
<dbReference type="GeneID" id="28900486"/>
<sequence>MGITPDLDGTSGTYEANCHCGNVKFQVNISPALENYPVSICSICTHNGYALIYPYKKDIKFIQGKEALKDYRFGDKNLTHKFCPNCGTPVLFEFQTFYTELIGINVRTFKDIDMTTLKYKNVDGKSLSPKYEV</sequence>
<dbReference type="Proteomes" id="UP000076632">
    <property type="component" value="Unassembled WGS sequence"/>
</dbReference>
<evidence type="ECO:0000259" key="4">
    <source>
        <dbReference type="PROSITE" id="PS51891"/>
    </source>
</evidence>
<name>A0A165F821_XYLHT</name>
<keyword evidence="6" id="KW-1185">Reference proteome</keyword>
<dbReference type="InterPro" id="IPR052355">
    <property type="entry name" value="CENP-V-like"/>
</dbReference>